<dbReference type="InterPro" id="IPR011614">
    <property type="entry name" value="Catalase_core"/>
</dbReference>
<sequence length="171" mass="19057">MSSLQAMARNPVDDNQNSLTAGEFGLILLQDLHIIAKLTHIDLKRIFKHAVHANSAGAHGRFASHLRVMKEEGAANYKWNVFDDTKVWSCTDCLFQKIDKLAFDRNPSNYFVEVEQAAFSPSSMVPGIDVSNDRVVQGHLFLYADCDNDLTQAVKPSRKMISLCCAAHFAT</sequence>
<evidence type="ECO:0000256" key="3">
    <source>
        <dbReference type="ARBA" id="ARBA00022617"/>
    </source>
</evidence>
<dbReference type="PROSITE" id="PS51402">
    <property type="entry name" value="CATALASE_3"/>
    <property type="match status" value="1"/>
</dbReference>
<dbReference type="GO" id="GO:0005739">
    <property type="term" value="C:mitochondrion"/>
    <property type="evidence" value="ECO:0007669"/>
    <property type="project" value="TreeGrafter"/>
</dbReference>
<dbReference type="GO" id="GO:0020037">
    <property type="term" value="F:heme binding"/>
    <property type="evidence" value="ECO:0007669"/>
    <property type="project" value="InterPro"/>
</dbReference>
<dbReference type="GO" id="GO:0004096">
    <property type="term" value="F:catalase activity"/>
    <property type="evidence" value="ECO:0007669"/>
    <property type="project" value="UniProtKB-EC"/>
</dbReference>
<evidence type="ECO:0000256" key="6">
    <source>
        <dbReference type="ARBA" id="ARBA00023004"/>
    </source>
</evidence>
<keyword evidence="4" id="KW-0479">Metal-binding</keyword>
<dbReference type="EMBL" id="JANBTW010000023">
    <property type="protein sequence ID" value="KAJ2678162.1"/>
    <property type="molecule type" value="Genomic_DNA"/>
</dbReference>
<dbReference type="PANTHER" id="PTHR11465">
    <property type="entry name" value="CATALASE"/>
    <property type="match status" value="1"/>
</dbReference>
<evidence type="ECO:0000256" key="2">
    <source>
        <dbReference type="ARBA" id="ARBA00022559"/>
    </source>
</evidence>
<dbReference type="GO" id="GO:0042744">
    <property type="term" value="P:hydrogen peroxide catabolic process"/>
    <property type="evidence" value="ECO:0007669"/>
    <property type="project" value="TreeGrafter"/>
</dbReference>
<dbReference type="InterPro" id="IPR020835">
    <property type="entry name" value="Catalase_sf"/>
</dbReference>
<dbReference type="PANTHER" id="PTHR11465:SF9">
    <property type="entry name" value="CATALASE"/>
    <property type="match status" value="1"/>
</dbReference>
<dbReference type="OrthoDB" id="6880011at2759"/>
<dbReference type="GO" id="GO:0046872">
    <property type="term" value="F:metal ion binding"/>
    <property type="evidence" value="ECO:0007669"/>
    <property type="project" value="UniProtKB-KW"/>
</dbReference>
<evidence type="ECO:0000259" key="7">
    <source>
        <dbReference type="SMART" id="SM01060"/>
    </source>
</evidence>
<feature type="domain" description="Catalase core" evidence="7">
    <location>
        <begin position="5"/>
        <end position="167"/>
    </location>
</feature>
<dbReference type="SMART" id="SM01060">
    <property type="entry name" value="Catalase"/>
    <property type="match status" value="1"/>
</dbReference>
<reference evidence="8" key="1">
    <citation type="submission" date="2022-07" db="EMBL/GenBank/DDBJ databases">
        <title>Phylogenomic reconstructions and comparative analyses of Kickxellomycotina fungi.</title>
        <authorList>
            <person name="Reynolds N.K."/>
            <person name="Stajich J.E."/>
            <person name="Barry K."/>
            <person name="Grigoriev I.V."/>
            <person name="Crous P."/>
            <person name="Smith M.E."/>
        </authorList>
    </citation>
    <scope>NUCLEOTIDE SEQUENCE</scope>
    <source>
        <strain evidence="8">NRRL 3115</strain>
    </source>
</reference>
<dbReference type="GO" id="GO:0042542">
    <property type="term" value="P:response to hydrogen peroxide"/>
    <property type="evidence" value="ECO:0007669"/>
    <property type="project" value="TreeGrafter"/>
</dbReference>
<dbReference type="EC" id="1.11.1.6" evidence="8"/>
<dbReference type="InterPro" id="IPR018028">
    <property type="entry name" value="Catalase"/>
</dbReference>
<dbReference type="Proteomes" id="UP001151518">
    <property type="component" value="Unassembled WGS sequence"/>
</dbReference>
<accession>A0A9W8GA98</accession>
<dbReference type="Gene3D" id="2.40.180.10">
    <property type="entry name" value="Catalase core domain"/>
    <property type="match status" value="2"/>
</dbReference>
<keyword evidence="3" id="KW-0349">Heme</keyword>
<dbReference type="AlphaFoldDB" id="A0A9W8GA98"/>
<gene>
    <name evidence="8" type="primary">CAT1_3</name>
    <name evidence="8" type="ORF">GGI25_002513</name>
</gene>
<evidence type="ECO:0000256" key="4">
    <source>
        <dbReference type="ARBA" id="ARBA00022723"/>
    </source>
</evidence>
<comment type="caution">
    <text evidence="8">The sequence shown here is derived from an EMBL/GenBank/DDBJ whole genome shotgun (WGS) entry which is preliminary data.</text>
</comment>
<evidence type="ECO:0000313" key="9">
    <source>
        <dbReference type="Proteomes" id="UP001151518"/>
    </source>
</evidence>
<name>A0A9W8GA98_9FUNG</name>
<evidence type="ECO:0000313" key="8">
    <source>
        <dbReference type="EMBL" id="KAJ2678162.1"/>
    </source>
</evidence>
<organism evidence="8 9">
    <name type="scientific">Coemansia spiralis</name>
    <dbReference type="NCBI Taxonomy" id="417178"/>
    <lineage>
        <taxon>Eukaryota</taxon>
        <taxon>Fungi</taxon>
        <taxon>Fungi incertae sedis</taxon>
        <taxon>Zoopagomycota</taxon>
        <taxon>Kickxellomycotina</taxon>
        <taxon>Kickxellomycetes</taxon>
        <taxon>Kickxellales</taxon>
        <taxon>Kickxellaceae</taxon>
        <taxon>Coemansia</taxon>
    </lineage>
</organism>
<protein>
    <submittedName>
        <fullName evidence="8">Catalase A</fullName>
        <ecNumber evidence="8">1.11.1.6</ecNumber>
    </submittedName>
</protein>
<evidence type="ECO:0000256" key="1">
    <source>
        <dbReference type="ARBA" id="ARBA00005329"/>
    </source>
</evidence>
<comment type="similarity">
    <text evidence="1">Belongs to the catalase family.</text>
</comment>
<proteinExistence type="inferred from homology"/>
<evidence type="ECO:0000256" key="5">
    <source>
        <dbReference type="ARBA" id="ARBA00023002"/>
    </source>
</evidence>
<keyword evidence="6" id="KW-0408">Iron</keyword>
<dbReference type="Pfam" id="PF00199">
    <property type="entry name" value="Catalase"/>
    <property type="match status" value="2"/>
</dbReference>
<keyword evidence="2 8" id="KW-0575">Peroxidase</keyword>
<keyword evidence="5 8" id="KW-0560">Oxidoreductase</keyword>
<dbReference type="GO" id="GO:0005777">
    <property type="term" value="C:peroxisome"/>
    <property type="evidence" value="ECO:0007669"/>
    <property type="project" value="TreeGrafter"/>
</dbReference>
<dbReference type="SUPFAM" id="SSF56634">
    <property type="entry name" value="Heme-dependent catalase-like"/>
    <property type="match status" value="2"/>
</dbReference>